<accession>A0A423PTF3</accession>
<dbReference type="EMBL" id="AYKH01000007">
    <property type="protein sequence ID" value="ROO28896.1"/>
    <property type="molecule type" value="Genomic_DNA"/>
</dbReference>
<comment type="caution">
    <text evidence="1">The sequence shown here is derived from an EMBL/GenBank/DDBJ whole genome shotgun (WGS) entry which is preliminary data.</text>
</comment>
<proteinExistence type="predicted"/>
<protein>
    <submittedName>
        <fullName evidence="1">Uncharacterized protein</fullName>
    </submittedName>
</protein>
<gene>
    <name evidence="1" type="ORF">SAOR_04800</name>
</gene>
<evidence type="ECO:0000313" key="2">
    <source>
        <dbReference type="Proteomes" id="UP000283993"/>
    </source>
</evidence>
<sequence>MDRFQFTTAVFRMLLSVRLIAGFDWPNRILCRRYPTRCAITRCGRWSAVV</sequence>
<dbReference type="Proteomes" id="UP000283993">
    <property type="component" value="Unassembled WGS sequence"/>
</dbReference>
<name>A0A423PTF3_9GAMM</name>
<organism evidence="1 2">
    <name type="scientific">Salinisphaera orenii MK-B5</name>
    <dbReference type="NCBI Taxonomy" id="856730"/>
    <lineage>
        <taxon>Bacteria</taxon>
        <taxon>Pseudomonadati</taxon>
        <taxon>Pseudomonadota</taxon>
        <taxon>Gammaproteobacteria</taxon>
        <taxon>Salinisphaerales</taxon>
        <taxon>Salinisphaeraceae</taxon>
        <taxon>Salinisphaera</taxon>
    </lineage>
</organism>
<evidence type="ECO:0000313" key="1">
    <source>
        <dbReference type="EMBL" id="ROO28896.1"/>
    </source>
</evidence>
<dbReference type="AlphaFoldDB" id="A0A423PTF3"/>
<keyword evidence="2" id="KW-1185">Reference proteome</keyword>
<reference evidence="1 2" key="1">
    <citation type="submission" date="2013-10" db="EMBL/GenBank/DDBJ databases">
        <title>Salinisphaera orenii MK-B5 Genome Sequencing.</title>
        <authorList>
            <person name="Lai Q."/>
            <person name="Li C."/>
            <person name="Shao Z."/>
        </authorList>
    </citation>
    <scope>NUCLEOTIDE SEQUENCE [LARGE SCALE GENOMIC DNA]</scope>
    <source>
        <strain evidence="1 2">MK-B5</strain>
    </source>
</reference>